<protein>
    <submittedName>
        <fullName evidence="3">Amidase</fullName>
        <ecNumber evidence="3">3.5.1.4</ecNumber>
    </submittedName>
</protein>
<dbReference type="InterPro" id="IPR036928">
    <property type="entry name" value="AS_sf"/>
</dbReference>
<accession>A0A3N6PE12</accession>
<dbReference type="AlphaFoldDB" id="A0A3N6PE12"/>
<dbReference type="Gene3D" id="3.90.1300.10">
    <property type="entry name" value="Amidase signature (AS) domain"/>
    <property type="match status" value="1"/>
</dbReference>
<dbReference type="SUPFAM" id="SSF75304">
    <property type="entry name" value="Amidase signature (AS) enzymes"/>
    <property type="match status" value="1"/>
</dbReference>
<dbReference type="PANTHER" id="PTHR11895">
    <property type="entry name" value="TRANSAMIDASE"/>
    <property type="match status" value="1"/>
</dbReference>
<evidence type="ECO:0000256" key="1">
    <source>
        <dbReference type="SAM" id="MobiDB-lite"/>
    </source>
</evidence>
<organism evidence="3 4">
    <name type="scientific">Natrarchaeobius chitinivorans</name>
    <dbReference type="NCBI Taxonomy" id="1679083"/>
    <lineage>
        <taxon>Archaea</taxon>
        <taxon>Methanobacteriati</taxon>
        <taxon>Methanobacteriota</taxon>
        <taxon>Stenosarchaea group</taxon>
        <taxon>Halobacteria</taxon>
        <taxon>Halobacteriales</taxon>
        <taxon>Natrialbaceae</taxon>
        <taxon>Natrarchaeobius</taxon>
    </lineage>
</organism>
<dbReference type="EC" id="3.5.1.4" evidence="3"/>
<keyword evidence="4" id="KW-1185">Reference proteome</keyword>
<reference evidence="3 4" key="1">
    <citation type="submission" date="2018-10" db="EMBL/GenBank/DDBJ databases">
        <title>Natrarchaeobius chitinivorans gen. nov., sp. nov., and Natrarchaeobius haloalkaliphilus sp. nov., alkaliphilic, chitin-utilizing haloarchaea from hypersaline alkaline lakes.</title>
        <authorList>
            <person name="Sorokin D.Y."/>
            <person name="Elcheninov A.G."/>
            <person name="Kostrikina N.A."/>
            <person name="Bale N.J."/>
            <person name="Sinninghe Damste J.S."/>
            <person name="Khijniak T.V."/>
            <person name="Kublanov I.V."/>
            <person name="Toshchakov S.V."/>
        </authorList>
    </citation>
    <scope>NUCLEOTIDE SEQUENCE [LARGE SCALE GENOMIC DNA]</scope>
    <source>
        <strain evidence="3 4">AArcht4T</strain>
    </source>
</reference>
<dbReference type="EMBL" id="REGA01000005">
    <property type="protein sequence ID" value="RQG95405.1"/>
    <property type="molecule type" value="Genomic_DNA"/>
</dbReference>
<dbReference type="InterPro" id="IPR000120">
    <property type="entry name" value="Amidase"/>
</dbReference>
<evidence type="ECO:0000313" key="4">
    <source>
        <dbReference type="Proteomes" id="UP000282323"/>
    </source>
</evidence>
<evidence type="ECO:0000313" key="3">
    <source>
        <dbReference type="EMBL" id="RQG95405.1"/>
    </source>
</evidence>
<dbReference type="OrthoDB" id="7931at2157"/>
<dbReference type="PANTHER" id="PTHR11895:SF170">
    <property type="entry name" value="AMIDASE"/>
    <property type="match status" value="1"/>
</dbReference>
<proteinExistence type="predicted"/>
<dbReference type="Proteomes" id="UP000282323">
    <property type="component" value="Unassembled WGS sequence"/>
</dbReference>
<dbReference type="RefSeq" id="WP_124195116.1">
    <property type="nucleotide sequence ID" value="NZ_REGA01000005.1"/>
</dbReference>
<dbReference type="InterPro" id="IPR023631">
    <property type="entry name" value="Amidase_dom"/>
</dbReference>
<dbReference type="Pfam" id="PF01425">
    <property type="entry name" value="Amidase"/>
    <property type="match status" value="1"/>
</dbReference>
<comment type="caution">
    <text evidence="3">The sequence shown here is derived from an EMBL/GenBank/DDBJ whole genome shotgun (WGS) entry which is preliminary data.</text>
</comment>
<feature type="region of interest" description="Disordered" evidence="1">
    <location>
        <begin position="56"/>
        <end position="79"/>
    </location>
</feature>
<evidence type="ECO:0000259" key="2">
    <source>
        <dbReference type="Pfam" id="PF01425"/>
    </source>
</evidence>
<gene>
    <name evidence="3" type="ORF">EA473_08035</name>
</gene>
<dbReference type="NCBIfam" id="NF005565">
    <property type="entry name" value="PRK07235.1"/>
    <property type="match status" value="1"/>
</dbReference>
<feature type="domain" description="Amidase" evidence="2">
    <location>
        <begin position="87"/>
        <end position="498"/>
    </location>
</feature>
<sequence length="516" mass="55264">MSQLPPNVPPPTREQLRSIAEQYYFDLGEEELAEYAELIDERMAIYEALEALPEPDLDPQFSYGDRSNGYRPGSDEDPLNAHITKCTVQGAEDGPLAGYDVGVKDNIAVAGIEMTCGSKVLEGYVPRSDAVAVERVLEAGGTITSKTNMDEMAVSGSGEMTPYGPIHNPRVEGYLAGGSSGGSAAAVVDGDVDVAIGTDQAGSLRVPASWCGCVGFKPTHGLVPYRGASPQGHSWDHLGPITTTVADAARVLEVLAGPDDLDPRSKAVEPGSYVDAVSEGVDDVRIGVLEEGFGFERTDEGVDDAARAGIDALESEGATVETVSIPWHVDAFSVTLGIEIEEVAAMWDLENTGYFAGGAYDTHMSQAFANARRARADEFAPTVVLLCLLGGYMRRHHQGRYHGKAMNLRRELTEAYDEAFEDVDLLAMPTTPLTAFELESNLSRTEIVNRAQGKEGRTTNTMPFNLTGHPAMSIPCGTADGLPVGLMFVGAHCDEESIVRTAATYESTVDWQEQAY</sequence>
<dbReference type="GO" id="GO:0004040">
    <property type="term" value="F:amidase activity"/>
    <property type="evidence" value="ECO:0007669"/>
    <property type="project" value="UniProtKB-EC"/>
</dbReference>
<dbReference type="Gene3D" id="1.10.20.60">
    <property type="entry name" value="Glu-tRNAGln amidotransferase C subunit, N-terminal domain"/>
    <property type="match status" value="1"/>
</dbReference>
<name>A0A3N6PE12_NATCH</name>
<keyword evidence="3" id="KW-0378">Hydrolase</keyword>